<organism evidence="2 3">
    <name type="scientific">Viridibacterium curvum</name>
    <dbReference type="NCBI Taxonomy" id="1101404"/>
    <lineage>
        <taxon>Bacteria</taxon>
        <taxon>Pseudomonadati</taxon>
        <taxon>Pseudomonadota</taxon>
        <taxon>Betaproteobacteria</taxon>
        <taxon>Rhodocyclales</taxon>
        <taxon>Rhodocyclaceae</taxon>
        <taxon>Viridibacterium</taxon>
    </lineage>
</organism>
<dbReference type="PROSITE" id="PS51257">
    <property type="entry name" value="PROKAR_LIPOPROTEIN"/>
    <property type="match status" value="1"/>
</dbReference>
<sequence>MIIRIVMLLSAALLLSGCMVGQQLSVNYVPAASQLPANGVVVTVAVSDKRDFVLKGEKDAAYVGSYTAGLGNRWSVMNLDNVPLAAQIAKDLKQELVSLGYAEATAGQKELRVTIQEWVFAGYQNAEFEYALLVEVLDKGGKKLFETTLKGRKDVPGTIMSGMKGGMERDMPGIYNAIIRSIARDNTAVLAALKS</sequence>
<evidence type="ECO:0008006" key="4">
    <source>
        <dbReference type="Google" id="ProtNLM"/>
    </source>
</evidence>
<keyword evidence="1" id="KW-0732">Signal</keyword>
<dbReference type="EMBL" id="BAABLD010000008">
    <property type="protein sequence ID" value="GAA5164455.1"/>
    <property type="molecule type" value="Genomic_DNA"/>
</dbReference>
<feature type="signal peptide" evidence="1">
    <location>
        <begin position="1"/>
        <end position="21"/>
    </location>
</feature>
<gene>
    <name evidence="2" type="ORF">GCM10025770_18400</name>
</gene>
<proteinExistence type="predicted"/>
<protein>
    <recommendedName>
        <fullName evidence="4">Lipoprotein</fullName>
    </recommendedName>
</protein>
<feature type="chain" id="PRO_5045982630" description="Lipoprotein" evidence="1">
    <location>
        <begin position="22"/>
        <end position="195"/>
    </location>
</feature>
<evidence type="ECO:0000313" key="2">
    <source>
        <dbReference type="EMBL" id="GAA5164455.1"/>
    </source>
</evidence>
<keyword evidence="3" id="KW-1185">Reference proteome</keyword>
<accession>A0ABP9QMK9</accession>
<reference evidence="3" key="1">
    <citation type="journal article" date="2019" name="Int. J. Syst. Evol. Microbiol.">
        <title>The Global Catalogue of Microorganisms (GCM) 10K type strain sequencing project: providing services to taxonomists for standard genome sequencing and annotation.</title>
        <authorList>
            <consortium name="The Broad Institute Genomics Platform"/>
            <consortium name="The Broad Institute Genome Sequencing Center for Infectious Disease"/>
            <person name="Wu L."/>
            <person name="Ma J."/>
        </authorList>
    </citation>
    <scope>NUCLEOTIDE SEQUENCE [LARGE SCALE GENOMIC DNA]</scope>
    <source>
        <strain evidence="3">JCM 18715</strain>
    </source>
</reference>
<evidence type="ECO:0000256" key="1">
    <source>
        <dbReference type="SAM" id="SignalP"/>
    </source>
</evidence>
<comment type="caution">
    <text evidence="2">The sequence shown here is derived from an EMBL/GenBank/DDBJ whole genome shotgun (WGS) entry which is preliminary data.</text>
</comment>
<evidence type="ECO:0000313" key="3">
    <source>
        <dbReference type="Proteomes" id="UP001500547"/>
    </source>
</evidence>
<dbReference type="Proteomes" id="UP001500547">
    <property type="component" value="Unassembled WGS sequence"/>
</dbReference>
<name>A0ABP9QMK9_9RHOO</name>
<dbReference type="RefSeq" id="WP_345532620.1">
    <property type="nucleotide sequence ID" value="NZ_BAABLD010000008.1"/>
</dbReference>